<dbReference type="Pfam" id="PF07734">
    <property type="entry name" value="FBA_1"/>
    <property type="match status" value="1"/>
</dbReference>
<dbReference type="PANTHER" id="PTHR31672:SF13">
    <property type="entry name" value="F-BOX PROTEIN CPR30-LIKE"/>
    <property type="match status" value="1"/>
</dbReference>
<accession>D7L5L7</accession>
<keyword evidence="3" id="KW-1185">Reference proteome</keyword>
<dbReference type="NCBIfam" id="TIGR01640">
    <property type="entry name" value="F_box_assoc_1"/>
    <property type="match status" value="1"/>
</dbReference>
<dbReference type="Gene3D" id="1.20.1280.50">
    <property type="match status" value="1"/>
</dbReference>
<dbReference type="SMART" id="SM00256">
    <property type="entry name" value="FBOX"/>
    <property type="match status" value="1"/>
</dbReference>
<dbReference type="EMBL" id="GL348715">
    <property type="protein sequence ID" value="EFH61389.1"/>
    <property type="molecule type" value="Genomic_DNA"/>
</dbReference>
<dbReference type="STRING" id="81972.D7L5L7"/>
<dbReference type="InterPro" id="IPR006527">
    <property type="entry name" value="F-box-assoc_dom_typ1"/>
</dbReference>
<dbReference type="AlphaFoldDB" id="D7L5L7"/>
<dbReference type="InterPro" id="IPR036047">
    <property type="entry name" value="F-box-like_dom_sf"/>
</dbReference>
<dbReference type="PROSITE" id="PS50181">
    <property type="entry name" value="FBOX"/>
    <property type="match status" value="1"/>
</dbReference>
<dbReference type="InterPro" id="IPR017451">
    <property type="entry name" value="F-box-assoc_interact_dom"/>
</dbReference>
<dbReference type="Gramene" id="scaffold_301894.1">
    <property type="protein sequence ID" value="scaffold_301894.1"/>
    <property type="gene ID" value="scaffold_301894.1"/>
</dbReference>
<proteinExistence type="predicted"/>
<dbReference type="KEGG" id="aly:9319052"/>
<dbReference type="Proteomes" id="UP000008694">
    <property type="component" value="Unassembled WGS sequence"/>
</dbReference>
<organism evidence="3">
    <name type="scientific">Arabidopsis lyrata subsp. lyrata</name>
    <name type="common">Lyre-leaved rock-cress</name>
    <dbReference type="NCBI Taxonomy" id="81972"/>
    <lineage>
        <taxon>Eukaryota</taxon>
        <taxon>Viridiplantae</taxon>
        <taxon>Streptophyta</taxon>
        <taxon>Embryophyta</taxon>
        <taxon>Tracheophyta</taxon>
        <taxon>Spermatophyta</taxon>
        <taxon>Magnoliopsida</taxon>
        <taxon>eudicotyledons</taxon>
        <taxon>Gunneridae</taxon>
        <taxon>Pentapetalae</taxon>
        <taxon>rosids</taxon>
        <taxon>malvids</taxon>
        <taxon>Brassicales</taxon>
        <taxon>Brassicaceae</taxon>
        <taxon>Camelineae</taxon>
        <taxon>Arabidopsis</taxon>
    </lineage>
</organism>
<name>D7L5L7_ARALL</name>
<feature type="domain" description="F-box" evidence="1">
    <location>
        <begin position="1"/>
        <end position="48"/>
    </location>
</feature>
<reference evidence="3" key="1">
    <citation type="journal article" date="2011" name="Nat. Genet.">
        <title>The Arabidopsis lyrata genome sequence and the basis of rapid genome size change.</title>
        <authorList>
            <person name="Hu T.T."/>
            <person name="Pattyn P."/>
            <person name="Bakker E.G."/>
            <person name="Cao J."/>
            <person name="Cheng J.-F."/>
            <person name="Clark R.M."/>
            <person name="Fahlgren N."/>
            <person name="Fawcett J.A."/>
            <person name="Grimwood J."/>
            <person name="Gundlach H."/>
            <person name="Haberer G."/>
            <person name="Hollister J.D."/>
            <person name="Ossowski S."/>
            <person name="Ottilar R.P."/>
            <person name="Salamov A.A."/>
            <person name="Schneeberger K."/>
            <person name="Spannagl M."/>
            <person name="Wang X."/>
            <person name="Yang L."/>
            <person name="Nasrallah M.E."/>
            <person name="Bergelson J."/>
            <person name="Carrington J.C."/>
            <person name="Gaut B.S."/>
            <person name="Schmutz J."/>
            <person name="Mayer K.F.X."/>
            <person name="Van de Peer Y."/>
            <person name="Grigoriev I.V."/>
            <person name="Nordborg M."/>
            <person name="Weigel D."/>
            <person name="Guo Y.-L."/>
        </authorList>
    </citation>
    <scope>NUCLEOTIDE SEQUENCE [LARGE SCALE GENOMIC DNA]</scope>
    <source>
        <strain evidence="3">cv. MN47</strain>
    </source>
</reference>
<dbReference type="eggNOG" id="ENOG502S9E8">
    <property type="taxonomic scope" value="Eukaryota"/>
</dbReference>
<dbReference type="PANTHER" id="PTHR31672">
    <property type="entry name" value="BNACNNG10540D PROTEIN"/>
    <property type="match status" value="1"/>
</dbReference>
<sequence length="362" mass="42864">MSKFLPEELAIEILVRLSMKDLARFRCVCKTWRDLINDRGFAETYRDISPAKFVSFYDKNFYMLDVEDKHPVMTNPHKLDFPLDQSMIDESTCVLHCDGTLCVTLKNHTFMVWNPFSKQFKIVPNPGIYQDSNILGFGYDPVHDDYKLVTFIDRLDVSTAHVFEFRTGSWRESLRIAYPDWHYRDRRGTFLDQYLYWIAYRSNADRFIIRFNISTHEYRKFPLPVFNRGVTCSWLGVRSQKLCITEYETCKKEIRISVMEKTGSWNKIISLSMSNFISAQDRIYDYQVEFVAYTKKNDLVVTFTGYNDNLEMEPEERTKKKVFLYKTGDETSEQVRFCNSLAGLRFLCECVETPKIINRIFI</sequence>
<dbReference type="Pfam" id="PF00646">
    <property type="entry name" value="F-box"/>
    <property type="match status" value="1"/>
</dbReference>
<dbReference type="CDD" id="cd22157">
    <property type="entry name" value="F-box_AtFBW1-like"/>
    <property type="match status" value="1"/>
</dbReference>
<dbReference type="HOGENOM" id="CLU_910142_0_0_1"/>
<dbReference type="InterPro" id="IPR001810">
    <property type="entry name" value="F-box_dom"/>
</dbReference>
<gene>
    <name evidence="2" type="ORF">ARALYDRAFT_897924</name>
</gene>
<evidence type="ECO:0000313" key="2">
    <source>
        <dbReference type="EMBL" id="EFH61389.1"/>
    </source>
</evidence>
<dbReference type="SUPFAM" id="SSF81383">
    <property type="entry name" value="F-box domain"/>
    <property type="match status" value="1"/>
</dbReference>
<protein>
    <submittedName>
        <fullName evidence="2">F-box family protein</fullName>
    </submittedName>
</protein>
<evidence type="ECO:0000259" key="1">
    <source>
        <dbReference type="PROSITE" id="PS50181"/>
    </source>
</evidence>
<dbReference type="InterPro" id="IPR050796">
    <property type="entry name" value="SCF_F-box_component"/>
</dbReference>
<dbReference type="OrthoDB" id="606438at2759"/>
<dbReference type="SUPFAM" id="SSF101898">
    <property type="entry name" value="NHL repeat"/>
    <property type="match status" value="1"/>
</dbReference>
<evidence type="ECO:0000313" key="3">
    <source>
        <dbReference type="Proteomes" id="UP000008694"/>
    </source>
</evidence>